<dbReference type="EMBL" id="DS547097">
    <property type="protein sequence ID" value="EDR10434.1"/>
    <property type="molecule type" value="Genomic_DNA"/>
</dbReference>
<dbReference type="PANTHER" id="PTHR20661:SF0">
    <property type="entry name" value="PHOSPHATIDYLINOSITOL-GLYCAN BIOSYNTHESIS CLASS W PROTEIN"/>
    <property type="match status" value="1"/>
</dbReference>
<dbReference type="InParanoid" id="B0D503"/>
<evidence type="ECO:0000313" key="10">
    <source>
        <dbReference type="EMBL" id="EDR10434.1"/>
    </source>
</evidence>
<dbReference type="Proteomes" id="UP000001194">
    <property type="component" value="Unassembled WGS sequence"/>
</dbReference>
<dbReference type="GO" id="GO:0032216">
    <property type="term" value="F:glucosaminyl-phosphatidylinositol O-acyltransferase activity"/>
    <property type="evidence" value="ECO:0007669"/>
    <property type="project" value="TreeGrafter"/>
</dbReference>
<keyword evidence="6 9" id="KW-0812">Transmembrane</keyword>
<dbReference type="GO" id="GO:0016020">
    <property type="term" value="C:membrane"/>
    <property type="evidence" value="ECO:0007669"/>
    <property type="project" value="UniProtKB-SubCell"/>
</dbReference>
<dbReference type="GO" id="GO:0006506">
    <property type="term" value="P:GPI anchor biosynthetic process"/>
    <property type="evidence" value="ECO:0007669"/>
    <property type="project" value="UniProtKB-UniPathway"/>
</dbReference>
<protein>
    <recommendedName>
        <fullName evidence="4">GPI-anchored wall transfer protein 1</fullName>
    </recommendedName>
</protein>
<keyword evidence="7 9" id="KW-1133">Transmembrane helix</keyword>
<comment type="subcellular location">
    <subcellularLocation>
        <location evidence="1">Membrane</location>
        <topology evidence="1">Multi-pass membrane protein</topology>
    </subcellularLocation>
</comment>
<feature type="transmembrane region" description="Helical" evidence="9">
    <location>
        <begin position="97"/>
        <end position="117"/>
    </location>
</feature>
<comment type="similarity">
    <text evidence="3">Belongs to the PIGW family.</text>
</comment>
<evidence type="ECO:0000313" key="11">
    <source>
        <dbReference type="Proteomes" id="UP000001194"/>
    </source>
</evidence>
<dbReference type="GO" id="GO:0005783">
    <property type="term" value="C:endoplasmic reticulum"/>
    <property type="evidence" value="ECO:0007669"/>
    <property type="project" value="TreeGrafter"/>
</dbReference>
<feature type="transmembrane region" description="Helical" evidence="9">
    <location>
        <begin position="60"/>
        <end position="77"/>
    </location>
</feature>
<organism evidence="11">
    <name type="scientific">Laccaria bicolor (strain S238N-H82 / ATCC MYA-4686)</name>
    <name type="common">Bicoloured deceiver</name>
    <name type="synonym">Laccaria laccata var. bicolor</name>
    <dbReference type="NCBI Taxonomy" id="486041"/>
    <lineage>
        <taxon>Eukaryota</taxon>
        <taxon>Fungi</taxon>
        <taxon>Dikarya</taxon>
        <taxon>Basidiomycota</taxon>
        <taxon>Agaricomycotina</taxon>
        <taxon>Agaricomycetes</taxon>
        <taxon>Agaricomycetidae</taxon>
        <taxon>Agaricales</taxon>
        <taxon>Agaricineae</taxon>
        <taxon>Hydnangiaceae</taxon>
        <taxon>Laccaria</taxon>
    </lineage>
</organism>
<sequence>MSNDYKAAKEAFVSGMMGSSITHINLVSLVALPTCVASGFCSKATVTNLDTTPAVTTYRAHMMLMTILAILAVDFPVSPRSLAKCETYGMSLMDLGVGSFVFSQGIISATSFVPHFFTPFQDLQSDTQVITSHRSRPWEMCGCR</sequence>
<dbReference type="RefSeq" id="XP_001878884.1">
    <property type="nucleotide sequence ID" value="XM_001878849.1"/>
</dbReference>
<evidence type="ECO:0000256" key="6">
    <source>
        <dbReference type="ARBA" id="ARBA00022692"/>
    </source>
</evidence>
<evidence type="ECO:0000256" key="2">
    <source>
        <dbReference type="ARBA" id="ARBA00004687"/>
    </source>
</evidence>
<dbReference type="PANTHER" id="PTHR20661">
    <property type="entry name" value="PHOSPHATIDYLINOSITOL-GLYCAN BIOSYNTHESIS CLASS W PROTEIN"/>
    <property type="match status" value="1"/>
</dbReference>
<evidence type="ECO:0000256" key="4">
    <source>
        <dbReference type="ARBA" id="ARBA00014495"/>
    </source>
</evidence>
<dbReference type="InterPro" id="IPR009447">
    <property type="entry name" value="PIGW/GWT1"/>
</dbReference>
<evidence type="ECO:0000256" key="8">
    <source>
        <dbReference type="ARBA" id="ARBA00023136"/>
    </source>
</evidence>
<evidence type="ECO:0000256" key="3">
    <source>
        <dbReference type="ARBA" id="ARBA00007559"/>
    </source>
</evidence>
<dbReference type="HOGENOM" id="CLU_1796796_0_0_1"/>
<keyword evidence="11" id="KW-1185">Reference proteome</keyword>
<keyword evidence="5" id="KW-0337">GPI-anchor biosynthesis</keyword>
<dbReference type="AlphaFoldDB" id="B0D503"/>
<evidence type="ECO:0000256" key="1">
    <source>
        <dbReference type="ARBA" id="ARBA00004141"/>
    </source>
</evidence>
<proteinExistence type="inferred from homology"/>
<accession>B0D503</accession>
<dbReference type="OrthoDB" id="3060546at2759"/>
<evidence type="ECO:0000256" key="7">
    <source>
        <dbReference type="ARBA" id="ARBA00022989"/>
    </source>
</evidence>
<name>B0D503_LACBS</name>
<comment type="pathway">
    <text evidence="2">Glycolipid biosynthesis; glycosylphosphatidylinositol-anchor biosynthesis.</text>
</comment>
<dbReference type="GO" id="GO:0072659">
    <property type="term" value="P:protein localization to plasma membrane"/>
    <property type="evidence" value="ECO:0007669"/>
    <property type="project" value="TreeGrafter"/>
</dbReference>
<dbReference type="KEGG" id="lbc:LACBIDRAFT_317362"/>
<dbReference type="UniPathway" id="UPA00196"/>
<feature type="transmembrane region" description="Helical" evidence="9">
    <location>
        <begin position="21"/>
        <end position="40"/>
    </location>
</feature>
<evidence type="ECO:0000256" key="5">
    <source>
        <dbReference type="ARBA" id="ARBA00022502"/>
    </source>
</evidence>
<dbReference type="Pfam" id="PF06423">
    <property type="entry name" value="GWT1"/>
    <property type="match status" value="1"/>
</dbReference>
<reference evidence="10 11" key="1">
    <citation type="journal article" date="2008" name="Nature">
        <title>The genome of Laccaria bicolor provides insights into mycorrhizal symbiosis.</title>
        <authorList>
            <person name="Martin F."/>
            <person name="Aerts A."/>
            <person name="Ahren D."/>
            <person name="Brun A."/>
            <person name="Danchin E.G.J."/>
            <person name="Duchaussoy F."/>
            <person name="Gibon J."/>
            <person name="Kohler A."/>
            <person name="Lindquist E."/>
            <person name="Pereda V."/>
            <person name="Salamov A."/>
            <person name="Shapiro H.J."/>
            <person name="Wuyts J."/>
            <person name="Blaudez D."/>
            <person name="Buee M."/>
            <person name="Brokstein P."/>
            <person name="Canbaeck B."/>
            <person name="Cohen D."/>
            <person name="Courty P.E."/>
            <person name="Coutinho P.M."/>
            <person name="Delaruelle C."/>
            <person name="Detter J.C."/>
            <person name="Deveau A."/>
            <person name="DiFazio S."/>
            <person name="Duplessis S."/>
            <person name="Fraissinet-Tachet L."/>
            <person name="Lucic E."/>
            <person name="Frey-Klett P."/>
            <person name="Fourrey C."/>
            <person name="Feussner I."/>
            <person name="Gay G."/>
            <person name="Grimwood J."/>
            <person name="Hoegger P.J."/>
            <person name="Jain P."/>
            <person name="Kilaru S."/>
            <person name="Labbe J."/>
            <person name="Lin Y.C."/>
            <person name="Legue V."/>
            <person name="Le Tacon F."/>
            <person name="Marmeisse R."/>
            <person name="Melayah D."/>
            <person name="Montanini B."/>
            <person name="Muratet M."/>
            <person name="Nehls U."/>
            <person name="Niculita-Hirzel H."/>
            <person name="Oudot-Le Secq M.P."/>
            <person name="Peter M."/>
            <person name="Quesneville H."/>
            <person name="Rajashekar B."/>
            <person name="Reich M."/>
            <person name="Rouhier N."/>
            <person name="Schmutz J."/>
            <person name="Yin T."/>
            <person name="Chalot M."/>
            <person name="Henrissat B."/>
            <person name="Kuees U."/>
            <person name="Lucas S."/>
            <person name="Van de Peer Y."/>
            <person name="Podila G.K."/>
            <person name="Polle A."/>
            <person name="Pukkila P.J."/>
            <person name="Richardson P.M."/>
            <person name="Rouze P."/>
            <person name="Sanders I.R."/>
            <person name="Stajich J.E."/>
            <person name="Tunlid A."/>
            <person name="Tuskan G."/>
            <person name="Grigoriev I.V."/>
        </authorList>
    </citation>
    <scope>NUCLEOTIDE SEQUENCE [LARGE SCALE GENOMIC DNA]</scope>
    <source>
        <strain evidence="11">S238N-H82 / ATCC MYA-4686</strain>
    </source>
</reference>
<gene>
    <name evidence="10" type="ORF">LACBIDRAFT_317362</name>
</gene>
<evidence type="ECO:0000256" key="9">
    <source>
        <dbReference type="SAM" id="Phobius"/>
    </source>
</evidence>
<keyword evidence="8 9" id="KW-0472">Membrane</keyword>
<dbReference type="GeneID" id="6074532"/>